<dbReference type="KEGG" id="mtp:Mthe_0786"/>
<organism evidence="1 2">
    <name type="scientific">Methanothrix thermoacetophila (strain DSM 6194 / JCM 14653 / NBRC 101360 / PT)</name>
    <name type="common">Methanosaeta thermophila</name>
    <dbReference type="NCBI Taxonomy" id="349307"/>
    <lineage>
        <taxon>Archaea</taxon>
        <taxon>Methanobacteriati</taxon>
        <taxon>Methanobacteriota</taxon>
        <taxon>Stenosarchaea group</taxon>
        <taxon>Methanomicrobia</taxon>
        <taxon>Methanotrichales</taxon>
        <taxon>Methanotrichaceae</taxon>
        <taxon>Methanothrix</taxon>
    </lineage>
</organism>
<accession>A0B7A1</accession>
<gene>
    <name evidence="1" type="ordered locus">Mthe_0786</name>
</gene>
<dbReference type="AlphaFoldDB" id="A0B7A1"/>
<sequence length="84" mass="9740">MIFMQGYISCELLQGYMHELFRSVPAGRRDPASERCPHHVLMELKTAKEMLAEYLDVCPSEVDMMIRERIAERVSVLLANDRVL</sequence>
<evidence type="ECO:0000313" key="1">
    <source>
        <dbReference type="EMBL" id="ABK14575.1"/>
    </source>
</evidence>
<reference evidence="1 2" key="1">
    <citation type="submission" date="2006-10" db="EMBL/GenBank/DDBJ databases">
        <title>Complete sequence of Methanosaeta thermophila PT.</title>
        <authorList>
            <consortium name="US DOE Joint Genome Institute"/>
            <person name="Copeland A."/>
            <person name="Lucas S."/>
            <person name="Lapidus A."/>
            <person name="Barry K."/>
            <person name="Detter J.C."/>
            <person name="Glavina del Rio T."/>
            <person name="Hammon N."/>
            <person name="Israni S."/>
            <person name="Pitluck S."/>
            <person name="Chain P."/>
            <person name="Malfatti S."/>
            <person name="Shin M."/>
            <person name="Vergez L."/>
            <person name="Schmutz J."/>
            <person name="Larimer F."/>
            <person name="Land M."/>
            <person name="Hauser L."/>
            <person name="Kyrpides N."/>
            <person name="Kim E."/>
            <person name="Smith K.S."/>
            <person name="Ingram-Smith C."/>
            <person name="Richardson P."/>
        </authorList>
    </citation>
    <scope>NUCLEOTIDE SEQUENCE [LARGE SCALE GENOMIC DNA]</scope>
    <source>
        <strain evidence="2">DSM 6194 / JCM 14653 / NBRC 101360 / PT</strain>
    </source>
</reference>
<protein>
    <submittedName>
        <fullName evidence="1">Uncharacterized protein</fullName>
    </submittedName>
</protein>
<name>A0B7A1_METTP</name>
<keyword evidence="2" id="KW-1185">Reference proteome</keyword>
<dbReference type="EMBL" id="CP000477">
    <property type="protein sequence ID" value="ABK14575.1"/>
    <property type="molecule type" value="Genomic_DNA"/>
</dbReference>
<proteinExistence type="predicted"/>
<dbReference type="Proteomes" id="UP000000674">
    <property type="component" value="Chromosome"/>
</dbReference>
<evidence type="ECO:0000313" key="2">
    <source>
        <dbReference type="Proteomes" id="UP000000674"/>
    </source>
</evidence>
<dbReference type="HOGENOM" id="CLU_2519830_0_0_2"/>